<reference evidence="2 3" key="1">
    <citation type="submission" date="2024-02" db="EMBL/GenBank/DDBJ databases">
        <title>Deinococcus xinjiangensis NBRC 107630.</title>
        <authorList>
            <person name="Ichikawa N."/>
            <person name="Katano-Makiyama Y."/>
            <person name="Hidaka K."/>
        </authorList>
    </citation>
    <scope>NUCLEOTIDE SEQUENCE [LARGE SCALE GENOMIC DNA]</scope>
    <source>
        <strain evidence="2 3">NBRC 107630</strain>
    </source>
</reference>
<evidence type="ECO:0000259" key="1">
    <source>
        <dbReference type="Pfam" id="PF07007"/>
    </source>
</evidence>
<evidence type="ECO:0000313" key="3">
    <source>
        <dbReference type="Proteomes" id="UP001458946"/>
    </source>
</evidence>
<evidence type="ECO:0000313" key="2">
    <source>
        <dbReference type="EMBL" id="GAA5504528.1"/>
    </source>
</evidence>
<accession>A0ABP9VK82</accession>
<name>A0ABP9VK82_9DEIO</name>
<feature type="domain" description="Lysozyme inhibitor LprI-like N-terminal" evidence="1">
    <location>
        <begin position="45"/>
        <end position="136"/>
    </location>
</feature>
<keyword evidence="3" id="KW-1185">Reference proteome</keyword>
<dbReference type="RefSeq" id="WP_353544491.1">
    <property type="nucleotide sequence ID" value="NZ_BAABRN010000151.1"/>
</dbReference>
<proteinExistence type="predicted"/>
<gene>
    <name evidence="2" type="ORF">Dxin01_04303</name>
</gene>
<dbReference type="EMBL" id="BAABRN010000151">
    <property type="protein sequence ID" value="GAA5504528.1"/>
    <property type="molecule type" value="Genomic_DNA"/>
</dbReference>
<organism evidence="2 3">
    <name type="scientific">Deinococcus xinjiangensis</name>
    <dbReference type="NCBI Taxonomy" id="457454"/>
    <lineage>
        <taxon>Bacteria</taxon>
        <taxon>Thermotogati</taxon>
        <taxon>Deinococcota</taxon>
        <taxon>Deinococci</taxon>
        <taxon>Deinococcales</taxon>
        <taxon>Deinococcaceae</taxon>
        <taxon>Deinococcus</taxon>
    </lineage>
</organism>
<dbReference type="Pfam" id="PF07007">
    <property type="entry name" value="LprI"/>
    <property type="match status" value="1"/>
</dbReference>
<dbReference type="Proteomes" id="UP001458946">
    <property type="component" value="Unassembled WGS sequence"/>
</dbReference>
<dbReference type="Gene3D" id="1.20.1270.180">
    <property type="match status" value="1"/>
</dbReference>
<sequence>MLFLTLKNSWLGLVVVGSLLGQAGAEPTNIKAAISKIENSAVCASDTKADILKCEQLQAGVYETYLNSSYQKAAALVTKKGGNKAYRTLVDAQRMWVQFREKNCSVFKLTYQGGDFSEMSYIGCKSDYAKDRAEQLDSMFDQLNR</sequence>
<comment type="caution">
    <text evidence="2">The sequence shown here is derived from an EMBL/GenBank/DDBJ whole genome shotgun (WGS) entry which is preliminary data.</text>
</comment>
<protein>
    <recommendedName>
        <fullName evidence="1">Lysozyme inhibitor LprI-like N-terminal domain-containing protein</fullName>
    </recommendedName>
</protein>
<dbReference type="InterPro" id="IPR009739">
    <property type="entry name" value="LprI-like_N"/>
</dbReference>